<dbReference type="GO" id="GO:0006906">
    <property type="term" value="P:vesicle fusion"/>
    <property type="evidence" value="ECO:0007669"/>
    <property type="project" value="TreeGrafter"/>
</dbReference>
<feature type="domain" description="C2" evidence="2">
    <location>
        <begin position="259"/>
        <end position="386"/>
    </location>
</feature>
<dbReference type="Gene3D" id="2.60.40.150">
    <property type="entry name" value="C2 domain"/>
    <property type="match status" value="2"/>
</dbReference>
<feature type="domain" description="C2" evidence="2">
    <location>
        <begin position="124"/>
        <end position="250"/>
    </location>
</feature>
<dbReference type="GO" id="GO:0005509">
    <property type="term" value="F:calcium ion binding"/>
    <property type="evidence" value="ECO:0007669"/>
    <property type="project" value="TreeGrafter"/>
</dbReference>
<sequence length="407" mass="46427">MSDGSDFSIPTTPKSRTSTFSSISENETSPQKETKCQQLPTRLQRKFSCFNEDTHIEDWGYSSESSTPEGGSPKPTHRRFSVDPVVRGTRQRMSHHDVEDTVRQELLKQLHALCVKQNASTHRDLGEIEYWLKYDFARQTLKVLILRAENVGTTSSAERVNTYARVTLMTDSSITQQTRVIKHTRDPIYDQEITFPLEPVDVHIASLQIRVFRQRKFTNVLGGPVFLGMVNNTTLSHLLVSPTKRLREDLHAEEQMEKDPTRMNLSVCYKPRRKVLEVTVVKVGDLPRSSFIGLPDTEVRVKVTQISDGEVRTKSFRTKTKRWNANPVFKEAFSFPVTNVQNLRDGLSVTCTVVCQDHLRKHKSFGQIGLGLSATQESEQQHWKEVLANPGFPCNKWHHLVEGKISP</sequence>
<dbReference type="EMBL" id="MRZV01000254">
    <property type="protein sequence ID" value="PIK54301.1"/>
    <property type="molecule type" value="Genomic_DNA"/>
</dbReference>
<dbReference type="GO" id="GO:0000149">
    <property type="term" value="F:SNARE binding"/>
    <property type="evidence" value="ECO:0007669"/>
    <property type="project" value="TreeGrafter"/>
</dbReference>
<dbReference type="STRING" id="307972.A0A2G8L218"/>
<dbReference type="CDD" id="cd00276">
    <property type="entry name" value="C2B_Synaptotagmin"/>
    <property type="match status" value="1"/>
</dbReference>
<dbReference type="AlphaFoldDB" id="A0A2G8L218"/>
<evidence type="ECO:0000313" key="3">
    <source>
        <dbReference type="EMBL" id="PIK54301.1"/>
    </source>
</evidence>
<dbReference type="PANTHER" id="PTHR10024">
    <property type="entry name" value="SYNAPTOTAGMIN"/>
    <property type="match status" value="1"/>
</dbReference>
<evidence type="ECO:0000313" key="4">
    <source>
        <dbReference type="Proteomes" id="UP000230750"/>
    </source>
</evidence>
<accession>A0A2G8L218</accession>
<dbReference type="GO" id="GO:0001786">
    <property type="term" value="F:phosphatidylserine binding"/>
    <property type="evidence" value="ECO:0007669"/>
    <property type="project" value="TreeGrafter"/>
</dbReference>
<dbReference type="GO" id="GO:0098793">
    <property type="term" value="C:presynapse"/>
    <property type="evidence" value="ECO:0007669"/>
    <property type="project" value="GOC"/>
</dbReference>
<comment type="caution">
    <text evidence="3">The sequence shown here is derived from an EMBL/GenBank/DDBJ whole genome shotgun (WGS) entry which is preliminary data.</text>
</comment>
<dbReference type="InterPro" id="IPR035892">
    <property type="entry name" value="C2_domain_sf"/>
</dbReference>
<dbReference type="PANTHER" id="PTHR10024:SF344">
    <property type="entry name" value="SYNAPTOTAGMIN-7"/>
    <property type="match status" value="1"/>
</dbReference>
<dbReference type="GO" id="GO:0048791">
    <property type="term" value="P:calcium ion-regulated exocytosis of neurotransmitter"/>
    <property type="evidence" value="ECO:0007669"/>
    <property type="project" value="TreeGrafter"/>
</dbReference>
<dbReference type="Proteomes" id="UP000230750">
    <property type="component" value="Unassembled WGS sequence"/>
</dbReference>
<dbReference type="GO" id="GO:0005886">
    <property type="term" value="C:plasma membrane"/>
    <property type="evidence" value="ECO:0007669"/>
    <property type="project" value="TreeGrafter"/>
</dbReference>
<dbReference type="GO" id="GO:0030276">
    <property type="term" value="F:clathrin binding"/>
    <property type="evidence" value="ECO:0007669"/>
    <property type="project" value="TreeGrafter"/>
</dbReference>
<name>A0A2G8L218_STIJA</name>
<feature type="region of interest" description="Disordered" evidence="1">
    <location>
        <begin position="1"/>
        <end position="39"/>
    </location>
</feature>
<dbReference type="GO" id="GO:0030424">
    <property type="term" value="C:axon"/>
    <property type="evidence" value="ECO:0007669"/>
    <property type="project" value="TreeGrafter"/>
</dbReference>
<dbReference type="GO" id="GO:0070382">
    <property type="term" value="C:exocytic vesicle"/>
    <property type="evidence" value="ECO:0007669"/>
    <property type="project" value="TreeGrafter"/>
</dbReference>
<proteinExistence type="predicted"/>
<feature type="compositionally biased region" description="Polar residues" evidence="1">
    <location>
        <begin position="8"/>
        <end position="29"/>
    </location>
</feature>
<keyword evidence="4" id="KW-1185">Reference proteome</keyword>
<feature type="compositionally biased region" description="Low complexity" evidence="1">
    <location>
        <begin position="62"/>
        <end position="74"/>
    </location>
</feature>
<dbReference type="InterPro" id="IPR000008">
    <property type="entry name" value="C2_dom"/>
</dbReference>
<feature type="region of interest" description="Disordered" evidence="1">
    <location>
        <begin position="59"/>
        <end position="80"/>
    </location>
</feature>
<dbReference type="SMART" id="SM00239">
    <property type="entry name" value="C2"/>
    <property type="match status" value="2"/>
</dbReference>
<dbReference type="GO" id="GO:0005544">
    <property type="term" value="F:calcium-dependent phospholipid binding"/>
    <property type="evidence" value="ECO:0007669"/>
    <property type="project" value="TreeGrafter"/>
</dbReference>
<evidence type="ECO:0000259" key="2">
    <source>
        <dbReference type="PROSITE" id="PS50004"/>
    </source>
</evidence>
<dbReference type="PROSITE" id="PS50004">
    <property type="entry name" value="C2"/>
    <property type="match status" value="2"/>
</dbReference>
<protein>
    <submittedName>
        <fullName evidence="3">Putative synaptotagmin-B</fullName>
    </submittedName>
</protein>
<evidence type="ECO:0000256" key="1">
    <source>
        <dbReference type="SAM" id="MobiDB-lite"/>
    </source>
</evidence>
<dbReference type="Pfam" id="PF00168">
    <property type="entry name" value="C2"/>
    <property type="match status" value="2"/>
</dbReference>
<dbReference type="SUPFAM" id="SSF49562">
    <property type="entry name" value="C2 domain (Calcium/lipid-binding domain, CaLB)"/>
    <property type="match status" value="2"/>
</dbReference>
<gene>
    <name evidence="3" type="ORF">BSL78_08776</name>
</gene>
<reference evidence="3 4" key="1">
    <citation type="journal article" date="2017" name="PLoS Biol.">
        <title>The sea cucumber genome provides insights into morphological evolution and visceral regeneration.</title>
        <authorList>
            <person name="Zhang X."/>
            <person name="Sun L."/>
            <person name="Yuan J."/>
            <person name="Sun Y."/>
            <person name="Gao Y."/>
            <person name="Zhang L."/>
            <person name="Li S."/>
            <person name="Dai H."/>
            <person name="Hamel J.F."/>
            <person name="Liu C."/>
            <person name="Yu Y."/>
            <person name="Liu S."/>
            <person name="Lin W."/>
            <person name="Guo K."/>
            <person name="Jin S."/>
            <person name="Xu P."/>
            <person name="Storey K.B."/>
            <person name="Huan P."/>
            <person name="Zhang T."/>
            <person name="Zhou Y."/>
            <person name="Zhang J."/>
            <person name="Lin C."/>
            <person name="Li X."/>
            <person name="Xing L."/>
            <person name="Huo D."/>
            <person name="Sun M."/>
            <person name="Wang L."/>
            <person name="Mercier A."/>
            <person name="Li F."/>
            <person name="Yang H."/>
            <person name="Xiang J."/>
        </authorList>
    </citation>
    <scope>NUCLEOTIDE SEQUENCE [LARGE SCALE GENOMIC DNA]</scope>
    <source>
        <strain evidence="3">Shaxun</strain>
        <tissue evidence="3">Muscle</tissue>
    </source>
</reference>
<dbReference type="OrthoDB" id="9947256at2759"/>
<organism evidence="3 4">
    <name type="scientific">Stichopus japonicus</name>
    <name type="common">Sea cucumber</name>
    <dbReference type="NCBI Taxonomy" id="307972"/>
    <lineage>
        <taxon>Eukaryota</taxon>
        <taxon>Metazoa</taxon>
        <taxon>Echinodermata</taxon>
        <taxon>Eleutherozoa</taxon>
        <taxon>Echinozoa</taxon>
        <taxon>Holothuroidea</taxon>
        <taxon>Aspidochirotacea</taxon>
        <taxon>Aspidochirotida</taxon>
        <taxon>Stichopodidae</taxon>
        <taxon>Apostichopus</taxon>
    </lineage>
</organism>